<reference evidence="2 3" key="1">
    <citation type="journal article" date="2015" name="MBio">
        <title>Genome sequence of the Drosophila melanogaster male-killing Spiroplasma strain MSRO endosymbiont.</title>
        <authorList>
            <person name="Paredes J.C."/>
            <person name="Herren J.K."/>
            <person name="Schupfer F."/>
            <person name="Marin R."/>
            <person name="Claverol S."/>
            <person name="Kuo C.H."/>
            <person name="Lemaitre B."/>
            <person name="Beven L."/>
        </authorList>
    </citation>
    <scope>NUCLEOTIDE SEQUENCE [LARGE SCALE GENOMIC DNA]</scope>
    <source>
        <strain evidence="2 3">MSRO</strain>
    </source>
</reference>
<name>A0A2P6FCQ2_9MOLU</name>
<dbReference type="EMBL" id="JTLV02000001">
    <property type="protein sequence ID" value="PQM31230.1"/>
    <property type="molecule type" value="Genomic_DNA"/>
</dbReference>
<comment type="caution">
    <text evidence="2">The sequence shown here is derived from an EMBL/GenBank/DDBJ whole genome shotgun (WGS) entry which is preliminary data.</text>
</comment>
<evidence type="ECO:0000313" key="2">
    <source>
        <dbReference type="EMBL" id="PQM31230.1"/>
    </source>
</evidence>
<gene>
    <name evidence="2" type="ORF">SMSRO_SF010450</name>
</gene>
<sequence length="131" mass="14015">MDQNYIYGNSEGSFEGKKPDNLCRAGCILSIVISSILLGFFVLCALLAFVMTTGYFAGFGAMAGIMYLIIGSVQIAPIILCTSVLKGKAESHIAAGIVSLLFSFLIGGILILVGKYEIDKSRPIIINQQQD</sequence>
<dbReference type="Proteomes" id="UP000031565">
    <property type="component" value="Unassembled WGS sequence"/>
</dbReference>
<organism evidence="2 3">
    <name type="scientific">Spiroplasma poulsonii</name>
    <dbReference type="NCBI Taxonomy" id="2138"/>
    <lineage>
        <taxon>Bacteria</taxon>
        <taxon>Bacillati</taxon>
        <taxon>Mycoplasmatota</taxon>
        <taxon>Mollicutes</taxon>
        <taxon>Entomoplasmatales</taxon>
        <taxon>Spiroplasmataceae</taxon>
        <taxon>Spiroplasma</taxon>
    </lineage>
</organism>
<proteinExistence type="predicted"/>
<keyword evidence="1" id="KW-0812">Transmembrane</keyword>
<protein>
    <submittedName>
        <fullName evidence="2">Uncharacterized protein</fullName>
    </submittedName>
</protein>
<dbReference type="RefSeq" id="WP_040093344.1">
    <property type="nucleotide sequence ID" value="NZ_CM020866.1"/>
</dbReference>
<dbReference type="STRING" id="2138.SMSRO_v1c09980"/>
<keyword evidence="1" id="KW-0472">Membrane</keyword>
<evidence type="ECO:0000256" key="1">
    <source>
        <dbReference type="SAM" id="Phobius"/>
    </source>
</evidence>
<keyword evidence="1" id="KW-1133">Transmembrane helix</keyword>
<feature type="transmembrane region" description="Helical" evidence="1">
    <location>
        <begin position="93"/>
        <end position="113"/>
    </location>
</feature>
<accession>A0A2P6FCQ2</accession>
<feature type="transmembrane region" description="Helical" evidence="1">
    <location>
        <begin position="27"/>
        <end position="50"/>
    </location>
</feature>
<dbReference type="AlphaFoldDB" id="A0A2P6FCQ2"/>
<dbReference type="OrthoDB" id="9943888at2"/>
<feature type="transmembrane region" description="Helical" evidence="1">
    <location>
        <begin position="56"/>
        <end position="81"/>
    </location>
</feature>
<keyword evidence="3" id="KW-1185">Reference proteome</keyword>
<evidence type="ECO:0000313" key="3">
    <source>
        <dbReference type="Proteomes" id="UP000031565"/>
    </source>
</evidence>